<feature type="region of interest" description="Disordered" evidence="1">
    <location>
        <begin position="1"/>
        <end position="63"/>
    </location>
</feature>
<dbReference type="Pfam" id="PF22942">
    <property type="entry name" value="DUF7025"/>
    <property type="match status" value="1"/>
</dbReference>
<evidence type="ECO:0000256" key="1">
    <source>
        <dbReference type="SAM" id="MobiDB-lite"/>
    </source>
</evidence>
<dbReference type="Pfam" id="PF23232">
    <property type="entry name" value="AAA_lid_13"/>
    <property type="match status" value="1"/>
</dbReference>
<dbReference type="EMBL" id="CALLCH030000019">
    <property type="protein sequence ID" value="CAI4219212.1"/>
    <property type="molecule type" value="Genomic_DNA"/>
</dbReference>
<dbReference type="PANTHER" id="PTHR46411:SF4">
    <property type="entry name" value="AAA+ ATPASE DOMAIN-CONTAINING PROTEIN"/>
    <property type="match status" value="1"/>
</dbReference>
<evidence type="ECO:0000256" key="2">
    <source>
        <dbReference type="SAM" id="Phobius"/>
    </source>
</evidence>
<dbReference type="InterPro" id="IPR027417">
    <property type="entry name" value="P-loop_NTPase"/>
</dbReference>
<keyword evidence="2" id="KW-0812">Transmembrane</keyword>
<feature type="domain" description="AAA+ ATPase" evidence="3">
    <location>
        <begin position="385"/>
        <end position="512"/>
    </location>
</feature>
<comment type="caution">
    <text evidence="4">The sequence shown here is derived from an EMBL/GenBank/DDBJ whole genome shotgun (WGS) entry which is preliminary data.</text>
</comment>
<dbReference type="Gene3D" id="3.40.50.300">
    <property type="entry name" value="P-loop containing nucleotide triphosphate hydrolases"/>
    <property type="match status" value="1"/>
</dbReference>
<dbReference type="InterPro" id="IPR003959">
    <property type="entry name" value="ATPase_AAA_core"/>
</dbReference>
<dbReference type="InterPro" id="IPR054289">
    <property type="entry name" value="DUF7025"/>
</dbReference>
<organism evidence="4 5">
    <name type="scientific">Parascedosporium putredinis</name>
    <dbReference type="NCBI Taxonomy" id="1442378"/>
    <lineage>
        <taxon>Eukaryota</taxon>
        <taxon>Fungi</taxon>
        <taxon>Dikarya</taxon>
        <taxon>Ascomycota</taxon>
        <taxon>Pezizomycotina</taxon>
        <taxon>Sordariomycetes</taxon>
        <taxon>Hypocreomycetidae</taxon>
        <taxon>Microascales</taxon>
        <taxon>Microascaceae</taxon>
        <taxon>Parascedosporium</taxon>
    </lineage>
</organism>
<protein>
    <recommendedName>
        <fullName evidence="3">AAA+ ATPase domain-containing protein</fullName>
    </recommendedName>
</protein>
<evidence type="ECO:0000313" key="5">
    <source>
        <dbReference type="Proteomes" id="UP000838763"/>
    </source>
</evidence>
<dbReference type="InterPro" id="IPR056599">
    <property type="entry name" value="AAA_lid_fung"/>
</dbReference>
<proteinExistence type="predicted"/>
<keyword evidence="2" id="KW-1133">Transmembrane helix</keyword>
<evidence type="ECO:0000313" key="4">
    <source>
        <dbReference type="EMBL" id="CAI4219212.1"/>
    </source>
</evidence>
<dbReference type="SUPFAM" id="SSF52540">
    <property type="entry name" value="P-loop containing nucleoside triphosphate hydrolases"/>
    <property type="match status" value="1"/>
</dbReference>
<gene>
    <name evidence="4" type="ORF">PPNO1_LOCUS8781</name>
</gene>
<reference evidence="4" key="1">
    <citation type="submission" date="2022-11" db="EMBL/GenBank/DDBJ databases">
        <authorList>
            <person name="Scott C."/>
            <person name="Bruce N."/>
        </authorList>
    </citation>
    <scope>NUCLEOTIDE SEQUENCE</scope>
</reference>
<dbReference type="PANTHER" id="PTHR46411">
    <property type="entry name" value="FAMILY ATPASE, PUTATIVE-RELATED"/>
    <property type="match status" value="1"/>
</dbReference>
<dbReference type="InterPro" id="IPR003593">
    <property type="entry name" value="AAA+_ATPase"/>
</dbReference>
<dbReference type="AlphaFoldDB" id="A0A9P1HAU1"/>
<dbReference type="Proteomes" id="UP000838763">
    <property type="component" value="Unassembled WGS sequence"/>
</dbReference>
<accession>A0A9P1HAU1</accession>
<keyword evidence="2" id="KW-0472">Membrane</keyword>
<sequence length="730" mass="82775">MTADLAGQVGGLETRFQSVTLEKPGIKESNDQDSPVVDDVPPKVTPAVDSLAEKTSTGTDESGPIRYRIEYVGKDSGTFSIQGRTATLDALEEPPVFEYVEVRLSSQKELTSATKAEDIKKTDKGKGRIVQDFVKEHIQEAVNAERARHARGYATFDMLWLLYRPGIDAYFDVFEVAEHEPYVVSSVDYELVNGSTSAYEVTLWHIDADSVWYSSLVMVDPIHYAMVDARERTELLPSLEQPSGPVGICACQNCEEVIYSHATKPKFAKYSRVNPLLVDEISEHQYFLCDQSMEAFVFKIRAWKLLRVDGFQDPVFDSALFDRLVMKNSTKELIKDLTQVYIRDNAGSHLREERLYTKITDVYKAPANTQTKTTWSPDFIEGKGEGLTILLHGGPGVGKTYTAECIAEFIERPLLSLTCSDIGVKPETIEENLVKWFKAAEKWGAVMLVDEADIYMEERQVQDIERNHLVAGFLRALEYYKGILFITTNRVGTFDEAFISRIHLQIHYPNFEHEERERLWNTFFEKLEEDRETTMRITQSAKDYVQSQEMQALEWNGREIRNGCRGTRRGSKPKDKEGRILIKSDHLKATVQMSREFRNYLAKLHKGDLSKRLLGWATASAPAPPDDTTIELPDLLKTKFFLLEKEPHVQVGERHPNKSMARDHTMASDNKVKKPLRHYVRSCIVGLICLLAILMVAMPAALIVSALYGNTEITDPYKNATTQGTTPRTP</sequence>
<keyword evidence="5" id="KW-1185">Reference proteome</keyword>
<dbReference type="OrthoDB" id="10042665at2759"/>
<dbReference type="GO" id="GO:0005524">
    <property type="term" value="F:ATP binding"/>
    <property type="evidence" value="ECO:0007669"/>
    <property type="project" value="InterPro"/>
</dbReference>
<dbReference type="SMART" id="SM00382">
    <property type="entry name" value="AAA"/>
    <property type="match status" value="1"/>
</dbReference>
<evidence type="ECO:0000259" key="3">
    <source>
        <dbReference type="SMART" id="SM00382"/>
    </source>
</evidence>
<dbReference type="GO" id="GO:0016887">
    <property type="term" value="F:ATP hydrolysis activity"/>
    <property type="evidence" value="ECO:0007669"/>
    <property type="project" value="InterPro"/>
</dbReference>
<name>A0A9P1HAU1_9PEZI</name>
<feature type="transmembrane region" description="Helical" evidence="2">
    <location>
        <begin position="684"/>
        <end position="708"/>
    </location>
</feature>
<dbReference type="Pfam" id="PF00004">
    <property type="entry name" value="AAA"/>
    <property type="match status" value="1"/>
</dbReference>